<organism evidence="11 12">
    <name type="scientific">Craurococcus roseus</name>
    <dbReference type="NCBI Taxonomy" id="77585"/>
    <lineage>
        <taxon>Bacteria</taxon>
        <taxon>Pseudomonadati</taxon>
        <taxon>Pseudomonadota</taxon>
        <taxon>Alphaproteobacteria</taxon>
        <taxon>Acetobacterales</taxon>
        <taxon>Acetobacteraceae</taxon>
        <taxon>Craurococcus</taxon>
    </lineage>
</organism>
<evidence type="ECO:0000256" key="7">
    <source>
        <dbReference type="ARBA" id="ARBA00023004"/>
    </source>
</evidence>
<dbReference type="Pfam" id="PF03150">
    <property type="entry name" value="CCP_MauG"/>
    <property type="match status" value="1"/>
</dbReference>
<dbReference type="InterPro" id="IPR004852">
    <property type="entry name" value="Di-haem_cyt_c_peroxidsae"/>
</dbReference>
<dbReference type="PANTHER" id="PTHR30600">
    <property type="entry name" value="CYTOCHROME C PEROXIDASE-RELATED"/>
    <property type="match status" value="1"/>
</dbReference>
<dbReference type="InterPro" id="IPR051395">
    <property type="entry name" value="Cytochrome_c_Peroxidase/MauG"/>
</dbReference>
<dbReference type="EMBL" id="BAAAFZ010000046">
    <property type="protein sequence ID" value="GAA0589173.1"/>
    <property type="molecule type" value="Genomic_DNA"/>
</dbReference>
<feature type="domain" description="Cytochrome c" evidence="10">
    <location>
        <begin position="194"/>
        <end position="312"/>
    </location>
</feature>
<comment type="caution">
    <text evidence="11">The sequence shown here is derived from an EMBL/GenBank/DDBJ whole genome shotgun (WGS) entry which is preliminary data.</text>
</comment>
<keyword evidence="12" id="KW-1185">Reference proteome</keyword>
<dbReference type="Proteomes" id="UP001501588">
    <property type="component" value="Unassembled WGS sequence"/>
</dbReference>
<evidence type="ECO:0000256" key="3">
    <source>
        <dbReference type="ARBA" id="ARBA00022723"/>
    </source>
</evidence>
<keyword evidence="2 8" id="KW-0349">Heme</keyword>
<evidence type="ECO:0000256" key="6">
    <source>
        <dbReference type="ARBA" id="ARBA00023002"/>
    </source>
</evidence>
<feature type="region of interest" description="Disordered" evidence="9">
    <location>
        <begin position="314"/>
        <end position="336"/>
    </location>
</feature>
<keyword evidence="3 8" id="KW-0479">Metal-binding</keyword>
<dbReference type="InterPro" id="IPR026259">
    <property type="entry name" value="MauG/Cytc_peroxidase"/>
</dbReference>
<keyword evidence="4" id="KW-0732">Signal</keyword>
<evidence type="ECO:0000256" key="2">
    <source>
        <dbReference type="ARBA" id="ARBA00022617"/>
    </source>
</evidence>
<name>A0ABP3QK44_9PROT</name>
<proteinExistence type="predicted"/>
<keyword evidence="7 8" id="KW-0408">Iron</keyword>
<reference evidence="12" key="1">
    <citation type="journal article" date="2019" name="Int. J. Syst. Evol. Microbiol.">
        <title>The Global Catalogue of Microorganisms (GCM) 10K type strain sequencing project: providing services to taxonomists for standard genome sequencing and annotation.</title>
        <authorList>
            <consortium name="The Broad Institute Genomics Platform"/>
            <consortium name="The Broad Institute Genome Sequencing Center for Infectious Disease"/>
            <person name="Wu L."/>
            <person name="Ma J."/>
        </authorList>
    </citation>
    <scope>NUCLEOTIDE SEQUENCE [LARGE SCALE GENOMIC DNA]</scope>
    <source>
        <strain evidence="12">JCM 9933</strain>
    </source>
</reference>
<sequence length="336" mass="36146">MLAASVVLAWDGVAPMADEELREAANGLFGAVSAAPDDEIDAPQARLGRALFWDARLSANGQVACASCHTWADWGSDSRPKSVDARGRQGGRQSQSVFNAMGASGLRWLGDRASGAAQAEGSITGSMGFAARDAIAPVLERHGHEAMFRVAFPDQADPVTPANYGVALQAYQATLRTPAPFDRWLAGEDGALDERQVRGLRRFVEAGCAGCHDGPLLGGRTKQRFGIAEDYWKHTGSADIDSGLMALTKREEDRFVFRVPSLRNAAKTQPYFHDGSVPELRRATQIMARVQLGRDLGEAALDELVAFQESLTGRVPDHFSPPPDLPSEPPLIAGRR</sequence>
<comment type="subcellular location">
    <subcellularLocation>
        <location evidence="1">Periplasm</location>
    </subcellularLocation>
</comment>
<gene>
    <name evidence="11" type="ORF">GCM10009416_29680</name>
</gene>
<evidence type="ECO:0000256" key="8">
    <source>
        <dbReference type="PROSITE-ProRule" id="PRU00433"/>
    </source>
</evidence>
<evidence type="ECO:0000313" key="11">
    <source>
        <dbReference type="EMBL" id="GAA0589173.1"/>
    </source>
</evidence>
<accession>A0ABP3QK44</accession>
<evidence type="ECO:0000256" key="5">
    <source>
        <dbReference type="ARBA" id="ARBA00022764"/>
    </source>
</evidence>
<dbReference type="InterPro" id="IPR036909">
    <property type="entry name" value="Cyt_c-like_dom_sf"/>
</dbReference>
<dbReference type="PROSITE" id="PS51007">
    <property type="entry name" value="CYTC"/>
    <property type="match status" value="1"/>
</dbReference>
<dbReference type="Gene3D" id="1.10.760.10">
    <property type="entry name" value="Cytochrome c-like domain"/>
    <property type="match status" value="2"/>
</dbReference>
<evidence type="ECO:0000259" key="10">
    <source>
        <dbReference type="PROSITE" id="PS51007"/>
    </source>
</evidence>
<feature type="compositionally biased region" description="Pro residues" evidence="9">
    <location>
        <begin position="319"/>
        <end position="329"/>
    </location>
</feature>
<keyword evidence="6" id="KW-0560">Oxidoreductase</keyword>
<evidence type="ECO:0000256" key="4">
    <source>
        <dbReference type="ARBA" id="ARBA00022729"/>
    </source>
</evidence>
<dbReference type="GO" id="GO:0004601">
    <property type="term" value="F:peroxidase activity"/>
    <property type="evidence" value="ECO:0007669"/>
    <property type="project" value="UniProtKB-KW"/>
</dbReference>
<evidence type="ECO:0000256" key="9">
    <source>
        <dbReference type="SAM" id="MobiDB-lite"/>
    </source>
</evidence>
<keyword evidence="5" id="KW-0574">Periplasm</keyword>
<evidence type="ECO:0000256" key="1">
    <source>
        <dbReference type="ARBA" id="ARBA00004418"/>
    </source>
</evidence>
<keyword evidence="11" id="KW-0575">Peroxidase</keyword>
<protein>
    <submittedName>
        <fullName evidence="11">Cytochrome-c peroxidase</fullName>
    </submittedName>
</protein>
<dbReference type="InterPro" id="IPR009056">
    <property type="entry name" value="Cyt_c-like_dom"/>
</dbReference>
<dbReference type="PANTHER" id="PTHR30600:SF7">
    <property type="entry name" value="CYTOCHROME C PEROXIDASE-RELATED"/>
    <property type="match status" value="1"/>
</dbReference>
<evidence type="ECO:0000313" key="12">
    <source>
        <dbReference type="Proteomes" id="UP001501588"/>
    </source>
</evidence>
<dbReference type="SUPFAM" id="SSF46626">
    <property type="entry name" value="Cytochrome c"/>
    <property type="match status" value="2"/>
</dbReference>
<dbReference type="PIRSF" id="PIRSF000294">
    <property type="entry name" value="Cytochrome-c_peroxidase"/>
    <property type="match status" value="1"/>
</dbReference>